<dbReference type="Gene3D" id="3.40.50.300">
    <property type="entry name" value="P-loop containing nucleotide triphosphate hydrolases"/>
    <property type="match status" value="1"/>
</dbReference>
<evidence type="ECO:0000313" key="2">
    <source>
        <dbReference type="Proteomes" id="UP000255036"/>
    </source>
</evidence>
<dbReference type="Pfam" id="PF02572">
    <property type="entry name" value="CobA_CobO_BtuR"/>
    <property type="match status" value="1"/>
</dbReference>
<dbReference type="PANTHER" id="PTHR46638:SF1">
    <property type="entry name" value="CORRINOID ADENOSYLTRANSFERASE"/>
    <property type="match status" value="1"/>
</dbReference>
<dbReference type="GO" id="GO:0005524">
    <property type="term" value="F:ATP binding"/>
    <property type="evidence" value="ECO:0007669"/>
    <property type="project" value="InterPro"/>
</dbReference>
<accession>A0A371ATT0</accession>
<dbReference type="OrthoDB" id="9810309at2"/>
<dbReference type="SUPFAM" id="SSF52540">
    <property type="entry name" value="P-loop containing nucleoside triphosphate hydrolases"/>
    <property type="match status" value="1"/>
</dbReference>
<reference evidence="1 2" key="1">
    <citation type="submission" date="2018-07" db="EMBL/GenBank/DDBJ databases">
        <title>Anaerosacharophilus polymeroproducens gen. nov. sp. nov., an anaerobic bacterium isolated from salt field.</title>
        <authorList>
            <person name="Kim W."/>
            <person name="Yang S.-H."/>
            <person name="Oh J."/>
            <person name="Lee J.-H."/>
            <person name="Kwon K.K."/>
        </authorList>
    </citation>
    <scope>NUCLEOTIDE SEQUENCE [LARGE SCALE GENOMIC DNA]</scope>
    <source>
        <strain evidence="1 2">MCWD5</strain>
    </source>
</reference>
<organism evidence="1 2">
    <name type="scientific">Anaerosacchariphilus polymeriproducens</name>
    <dbReference type="NCBI Taxonomy" id="1812858"/>
    <lineage>
        <taxon>Bacteria</taxon>
        <taxon>Bacillati</taxon>
        <taxon>Bacillota</taxon>
        <taxon>Clostridia</taxon>
        <taxon>Lachnospirales</taxon>
        <taxon>Lachnospiraceae</taxon>
        <taxon>Anaerosacchariphilus</taxon>
    </lineage>
</organism>
<dbReference type="GO" id="GO:0008817">
    <property type="term" value="F:corrinoid adenosyltransferase activity"/>
    <property type="evidence" value="ECO:0007669"/>
    <property type="project" value="InterPro"/>
</dbReference>
<dbReference type="RefSeq" id="WP_115482313.1">
    <property type="nucleotide sequence ID" value="NZ_QRCT01000034.1"/>
</dbReference>
<name>A0A371ATT0_9FIRM</name>
<sequence>MKQGCIHIYCGEGKGKTTASLGLAIRAAGSGMKVIIVQFLKGRKTSELNSLEKLSNIRVIRNSKDFGFFHSLSQEEIHEITAMHTQNLKMAIEKVVSDECDLLILDELCAAYGNSLVDKNIVKDFILNKPKQLELVITGRNPDNLFIEHADYISEIKKVKHPYDKKISARKGIEY</sequence>
<dbReference type="InterPro" id="IPR003724">
    <property type="entry name" value="CblAdoTrfase_CobA"/>
</dbReference>
<dbReference type="Proteomes" id="UP000255036">
    <property type="component" value="Unassembled WGS sequence"/>
</dbReference>
<keyword evidence="1" id="KW-0808">Transferase</keyword>
<gene>
    <name evidence="1" type="ORF">DWV06_11400</name>
</gene>
<proteinExistence type="predicted"/>
<dbReference type="AlphaFoldDB" id="A0A371ATT0"/>
<keyword evidence="2" id="KW-1185">Reference proteome</keyword>
<dbReference type="EMBL" id="QRCT01000034">
    <property type="protein sequence ID" value="RDU22971.1"/>
    <property type="molecule type" value="Genomic_DNA"/>
</dbReference>
<dbReference type="PANTHER" id="PTHR46638">
    <property type="entry name" value="CORRINOID ADENOSYLTRANSFERASE"/>
    <property type="match status" value="1"/>
</dbReference>
<comment type="caution">
    <text evidence="1">The sequence shown here is derived from an EMBL/GenBank/DDBJ whole genome shotgun (WGS) entry which is preliminary data.</text>
</comment>
<evidence type="ECO:0000313" key="1">
    <source>
        <dbReference type="EMBL" id="RDU22971.1"/>
    </source>
</evidence>
<dbReference type="GO" id="GO:0009236">
    <property type="term" value="P:cobalamin biosynthetic process"/>
    <property type="evidence" value="ECO:0007669"/>
    <property type="project" value="InterPro"/>
</dbReference>
<protein>
    <submittedName>
        <fullName evidence="1">Cob(I)yrinic acid a,c-diamide adenosyltransferase</fullName>
    </submittedName>
</protein>
<dbReference type="InterPro" id="IPR027417">
    <property type="entry name" value="P-loop_NTPase"/>
</dbReference>
<dbReference type="PIRSF" id="PIRSF015617">
    <property type="entry name" value="Adensltrnsf_CobA"/>
    <property type="match status" value="1"/>
</dbReference>